<gene>
    <name evidence="1" type="ORF">M501DRAFT_925618</name>
</gene>
<organism evidence="1 2">
    <name type="scientific">Patellaria atrata CBS 101060</name>
    <dbReference type="NCBI Taxonomy" id="1346257"/>
    <lineage>
        <taxon>Eukaryota</taxon>
        <taxon>Fungi</taxon>
        <taxon>Dikarya</taxon>
        <taxon>Ascomycota</taxon>
        <taxon>Pezizomycotina</taxon>
        <taxon>Dothideomycetes</taxon>
        <taxon>Dothideomycetes incertae sedis</taxon>
        <taxon>Patellariales</taxon>
        <taxon>Patellariaceae</taxon>
        <taxon>Patellaria</taxon>
    </lineage>
</organism>
<dbReference type="Proteomes" id="UP000799429">
    <property type="component" value="Unassembled WGS sequence"/>
</dbReference>
<evidence type="ECO:0000313" key="1">
    <source>
        <dbReference type="EMBL" id="KAF2843561.1"/>
    </source>
</evidence>
<dbReference type="OrthoDB" id="5398371at2759"/>
<dbReference type="EMBL" id="MU006089">
    <property type="protein sequence ID" value="KAF2843561.1"/>
    <property type="molecule type" value="Genomic_DNA"/>
</dbReference>
<sequence length="430" mass="49368">MQERNRQSDGPSFYQSRSEFDGPIVISRAGDLILDVRDDISGESFSYRVEAELLRRASPYFANLFGGRFSEAASIFATHVKLGNLYPKVADASWQELPRVSISDIGRISKVNTIRNLTADFLRILHDLDLDVVPPPIPNLANLAIVADRFDAISYFSRYVSRRKFLQVIDAKSKGKALSVLTEERVRQRLLLGIMLDHAPWVVVFSKRLIITGSSKWKAEVSGDNSAALWWDLPNNVEEELISRREYVLETINSLQTHFLKLYSSGERQCKLGYDSSVQCDSFQLGEMIRFFLRLGTLRLQGTIFDLEQPSIYLGDIDRLIETLRQCANYQIDRNHTHCGLRTRLIPLLDMVQNHLSLDAGSLDLGICADCWRNNQEIYTWREAKRPLMWSRSSLTRPRFPLKPVCLGRHIMIRDMFTAVERDWTANQSF</sequence>
<evidence type="ECO:0000313" key="2">
    <source>
        <dbReference type="Proteomes" id="UP000799429"/>
    </source>
</evidence>
<proteinExistence type="predicted"/>
<dbReference type="AlphaFoldDB" id="A0A9P4SIH1"/>
<keyword evidence="2" id="KW-1185">Reference proteome</keyword>
<evidence type="ECO:0008006" key="3">
    <source>
        <dbReference type="Google" id="ProtNLM"/>
    </source>
</evidence>
<name>A0A9P4SIH1_9PEZI</name>
<accession>A0A9P4SIH1</accession>
<comment type="caution">
    <text evidence="1">The sequence shown here is derived from an EMBL/GenBank/DDBJ whole genome shotgun (WGS) entry which is preliminary data.</text>
</comment>
<reference evidence="1" key="1">
    <citation type="journal article" date="2020" name="Stud. Mycol.">
        <title>101 Dothideomycetes genomes: a test case for predicting lifestyles and emergence of pathogens.</title>
        <authorList>
            <person name="Haridas S."/>
            <person name="Albert R."/>
            <person name="Binder M."/>
            <person name="Bloem J."/>
            <person name="Labutti K."/>
            <person name="Salamov A."/>
            <person name="Andreopoulos B."/>
            <person name="Baker S."/>
            <person name="Barry K."/>
            <person name="Bills G."/>
            <person name="Bluhm B."/>
            <person name="Cannon C."/>
            <person name="Castanera R."/>
            <person name="Culley D."/>
            <person name="Daum C."/>
            <person name="Ezra D."/>
            <person name="Gonzalez J."/>
            <person name="Henrissat B."/>
            <person name="Kuo A."/>
            <person name="Liang C."/>
            <person name="Lipzen A."/>
            <person name="Lutzoni F."/>
            <person name="Magnuson J."/>
            <person name="Mondo S."/>
            <person name="Nolan M."/>
            <person name="Ohm R."/>
            <person name="Pangilinan J."/>
            <person name="Park H.-J."/>
            <person name="Ramirez L."/>
            <person name="Alfaro M."/>
            <person name="Sun H."/>
            <person name="Tritt A."/>
            <person name="Yoshinaga Y."/>
            <person name="Zwiers L.-H."/>
            <person name="Turgeon B."/>
            <person name="Goodwin S."/>
            <person name="Spatafora J."/>
            <person name="Crous P."/>
            <person name="Grigoriev I."/>
        </authorList>
    </citation>
    <scope>NUCLEOTIDE SEQUENCE</scope>
    <source>
        <strain evidence="1">CBS 101060</strain>
    </source>
</reference>
<protein>
    <recommendedName>
        <fullName evidence="3">BTB domain-containing protein</fullName>
    </recommendedName>
</protein>